<dbReference type="PRINTS" id="PR00420">
    <property type="entry name" value="RNGMNOXGNASE"/>
</dbReference>
<dbReference type="AlphaFoldDB" id="A0A5C3Q826"/>
<dbReference type="SUPFAM" id="SSF51905">
    <property type="entry name" value="FAD/NAD(P)-binding domain"/>
    <property type="match status" value="1"/>
</dbReference>
<gene>
    <name evidence="7" type="ORF">BDV98DRAFT_576332</name>
</gene>
<dbReference type="SUPFAM" id="SSF54373">
    <property type="entry name" value="FAD-linked reductases, C-terminal domain"/>
    <property type="match status" value="1"/>
</dbReference>
<dbReference type="PANTHER" id="PTHR13789">
    <property type="entry name" value="MONOOXYGENASE"/>
    <property type="match status" value="1"/>
</dbReference>
<dbReference type="OrthoDB" id="9993796at2759"/>
<feature type="domain" description="FAD-binding" evidence="6">
    <location>
        <begin position="16"/>
        <end position="374"/>
    </location>
</feature>
<dbReference type="PANTHER" id="PTHR13789:SF314">
    <property type="entry name" value="FAD-BINDING DOMAIN-CONTAINING PROTEIN"/>
    <property type="match status" value="1"/>
</dbReference>
<evidence type="ECO:0000256" key="5">
    <source>
        <dbReference type="ARBA" id="ARBA00023033"/>
    </source>
</evidence>
<sequence length="431" mass="47708">MATSYDDTFAPQPLTIAVCGAGIAGFATATALRKQGHIVEIFEASSFSREFGAAVGVPPNATLVLKHLGFDRERTKAVDYFGSLSRPSNGTVEPFHAFARPSQETWGNQWLMIHRVDLHNELRRLATGPDGKGRPAKLHLSSPVASVDADKGIVHFQSGETRHFDLVVGSDGIYSKSRAGVIGKPVEAPIASVPTAAFRWVVPASYAEGDPDLEWIMKDGVQGGRVTVSKEGHFLLCYPVRNKTLINNIAIFWDTRDQTKVGRNVASSKEELLEVFKSYDPKYKKWMSKAEDVRIWQLRTMPLLETWTRGKTALVGDAAHAMFPTLGQGAAMCLEDSVVLAGLLPLGTLPSQVNERIRGYEQLRRKRGEFVARQAELQATVPNMMGAYSSSFEMQDMLMHYNAPKEASDYYNKHFAHTEQLQPSLWAKARL</sequence>
<evidence type="ECO:0000256" key="1">
    <source>
        <dbReference type="ARBA" id="ARBA00007992"/>
    </source>
</evidence>
<evidence type="ECO:0000313" key="7">
    <source>
        <dbReference type="EMBL" id="TFK96358.1"/>
    </source>
</evidence>
<reference evidence="7 8" key="1">
    <citation type="journal article" date="2019" name="Nat. Ecol. Evol.">
        <title>Megaphylogeny resolves global patterns of mushroom evolution.</title>
        <authorList>
            <person name="Varga T."/>
            <person name="Krizsan K."/>
            <person name="Foldi C."/>
            <person name="Dima B."/>
            <person name="Sanchez-Garcia M."/>
            <person name="Sanchez-Ramirez S."/>
            <person name="Szollosi G.J."/>
            <person name="Szarkandi J.G."/>
            <person name="Papp V."/>
            <person name="Albert L."/>
            <person name="Andreopoulos W."/>
            <person name="Angelini C."/>
            <person name="Antonin V."/>
            <person name="Barry K.W."/>
            <person name="Bougher N.L."/>
            <person name="Buchanan P."/>
            <person name="Buyck B."/>
            <person name="Bense V."/>
            <person name="Catcheside P."/>
            <person name="Chovatia M."/>
            <person name="Cooper J."/>
            <person name="Damon W."/>
            <person name="Desjardin D."/>
            <person name="Finy P."/>
            <person name="Geml J."/>
            <person name="Haridas S."/>
            <person name="Hughes K."/>
            <person name="Justo A."/>
            <person name="Karasinski D."/>
            <person name="Kautmanova I."/>
            <person name="Kiss B."/>
            <person name="Kocsube S."/>
            <person name="Kotiranta H."/>
            <person name="LaButti K.M."/>
            <person name="Lechner B.E."/>
            <person name="Liimatainen K."/>
            <person name="Lipzen A."/>
            <person name="Lukacs Z."/>
            <person name="Mihaltcheva S."/>
            <person name="Morgado L.N."/>
            <person name="Niskanen T."/>
            <person name="Noordeloos M.E."/>
            <person name="Ohm R.A."/>
            <person name="Ortiz-Santana B."/>
            <person name="Ovrebo C."/>
            <person name="Racz N."/>
            <person name="Riley R."/>
            <person name="Savchenko A."/>
            <person name="Shiryaev A."/>
            <person name="Soop K."/>
            <person name="Spirin V."/>
            <person name="Szebenyi C."/>
            <person name="Tomsovsky M."/>
            <person name="Tulloss R.E."/>
            <person name="Uehling J."/>
            <person name="Grigoriev I.V."/>
            <person name="Vagvolgyi C."/>
            <person name="Papp T."/>
            <person name="Martin F.M."/>
            <person name="Miettinen O."/>
            <person name="Hibbett D.S."/>
            <person name="Nagy L.G."/>
        </authorList>
    </citation>
    <scope>NUCLEOTIDE SEQUENCE [LARGE SCALE GENOMIC DNA]</scope>
    <source>
        <strain evidence="7 8">CBS 309.79</strain>
    </source>
</reference>
<keyword evidence="5" id="KW-0503">Monooxygenase</keyword>
<keyword evidence="4" id="KW-0560">Oxidoreductase</keyword>
<evidence type="ECO:0000256" key="3">
    <source>
        <dbReference type="ARBA" id="ARBA00022827"/>
    </source>
</evidence>
<dbReference type="Pfam" id="PF01494">
    <property type="entry name" value="FAD_binding_3"/>
    <property type="match status" value="1"/>
</dbReference>
<dbReference type="Proteomes" id="UP000305067">
    <property type="component" value="Unassembled WGS sequence"/>
</dbReference>
<protein>
    <submittedName>
        <fullName evidence="7">FAD/NAD(P)-binding domain-containing protein</fullName>
    </submittedName>
</protein>
<dbReference type="GO" id="GO:0004497">
    <property type="term" value="F:monooxygenase activity"/>
    <property type="evidence" value="ECO:0007669"/>
    <property type="project" value="UniProtKB-KW"/>
</dbReference>
<accession>A0A5C3Q826</accession>
<evidence type="ECO:0000256" key="2">
    <source>
        <dbReference type="ARBA" id="ARBA00022630"/>
    </source>
</evidence>
<keyword evidence="8" id="KW-1185">Reference proteome</keyword>
<evidence type="ECO:0000256" key="4">
    <source>
        <dbReference type="ARBA" id="ARBA00023002"/>
    </source>
</evidence>
<keyword evidence="3" id="KW-0274">FAD</keyword>
<evidence type="ECO:0000313" key="8">
    <source>
        <dbReference type="Proteomes" id="UP000305067"/>
    </source>
</evidence>
<proteinExistence type="inferred from homology"/>
<dbReference type="Gene3D" id="3.50.50.60">
    <property type="entry name" value="FAD/NAD(P)-binding domain"/>
    <property type="match status" value="1"/>
</dbReference>
<organism evidence="7 8">
    <name type="scientific">Pterulicium gracile</name>
    <dbReference type="NCBI Taxonomy" id="1884261"/>
    <lineage>
        <taxon>Eukaryota</taxon>
        <taxon>Fungi</taxon>
        <taxon>Dikarya</taxon>
        <taxon>Basidiomycota</taxon>
        <taxon>Agaricomycotina</taxon>
        <taxon>Agaricomycetes</taxon>
        <taxon>Agaricomycetidae</taxon>
        <taxon>Agaricales</taxon>
        <taxon>Pleurotineae</taxon>
        <taxon>Pterulaceae</taxon>
        <taxon>Pterulicium</taxon>
    </lineage>
</organism>
<dbReference type="EMBL" id="ML178862">
    <property type="protein sequence ID" value="TFK96358.1"/>
    <property type="molecule type" value="Genomic_DNA"/>
</dbReference>
<dbReference type="InterPro" id="IPR050493">
    <property type="entry name" value="FAD-dep_Monooxygenase_BioMet"/>
</dbReference>
<keyword evidence="2" id="KW-0285">Flavoprotein</keyword>
<name>A0A5C3Q826_9AGAR</name>
<evidence type="ECO:0000259" key="6">
    <source>
        <dbReference type="Pfam" id="PF01494"/>
    </source>
</evidence>
<dbReference type="GO" id="GO:0071949">
    <property type="term" value="F:FAD binding"/>
    <property type="evidence" value="ECO:0007669"/>
    <property type="project" value="InterPro"/>
</dbReference>
<dbReference type="STRING" id="1884261.A0A5C3Q826"/>
<dbReference type="InterPro" id="IPR002938">
    <property type="entry name" value="FAD-bd"/>
</dbReference>
<comment type="similarity">
    <text evidence="1">Belongs to the paxM FAD-dependent monooxygenase family.</text>
</comment>
<dbReference type="InterPro" id="IPR036188">
    <property type="entry name" value="FAD/NAD-bd_sf"/>
</dbReference>